<accession>A0A1S8N573</accession>
<keyword evidence="1" id="KW-0472">Membrane</keyword>
<dbReference type="PROSITE" id="PS51257">
    <property type="entry name" value="PROKAR_LIPOPROTEIN"/>
    <property type="match status" value="1"/>
</dbReference>
<evidence type="ECO:0000313" key="2">
    <source>
        <dbReference type="EMBL" id="OOM11669.1"/>
    </source>
</evidence>
<gene>
    <name evidence="2" type="ORF">CLOSAC_20960</name>
</gene>
<comment type="caution">
    <text evidence="2">The sequence shown here is derived from an EMBL/GenBank/DDBJ whole genome shotgun (WGS) entry which is preliminary data.</text>
</comment>
<keyword evidence="1" id="KW-1133">Transmembrane helix</keyword>
<proteinExistence type="predicted"/>
<protein>
    <submittedName>
        <fullName evidence="2">Uncharacterized protein</fullName>
    </submittedName>
</protein>
<dbReference type="RefSeq" id="WP_077865382.1">
    <property type="nucleotide sequence ID" value="NZ_LZYZ01000004.1"/>
</dbReference>
<keyword evidence="1" id="KW-0812">Transmembrane</keyword>
<dbReference type="Proteomes" id="UP000191154">
    <property type="component" value="Unassembled WGS sequence"/>
</dbReference>
<name>A0A1S8N573_CLOSA</name>
<feature type="transmembrane region" description="Helical" evidence="1">
    <location>
        <begin position="5"/>
        <end position="23"/>
    </location>
</feature>
<sequence length="165" mass="19772">MKKYIVILLIIIIACGVYINFNYKNNTNNRETSITLIPDTSGYVYNEDAYVEYCIIDNPPDDLMKLKELIKKYNDDNTIVEETEDGRKPSKYRREFLEVTKYTQKDWRPKWHSDIIDDHLNDVIAKVSWKKGDTEKLYVIWKKESDSFWNRKSNRKTMEKLTVKE</sequence>
<evidence type="ECO:0000256" key="1">
    <source>
        <dbReference type="SAM" id="Phobius"/>
    </source>
</evidence>
<evidence type="ECO:0000313" key="3">
    <source>
        <dbReference type="Proteomes" id="UP000191154"/>
    </source>
</evidence>
<reference evidence="2 3" key="1">
    <citation type="submission" date="2016-05" db="EMBL/GenBank/DDBJ databases">
        <title>Microbial solvent formation.</title>
        <authorList>
            <person name="Poehlein A."/>
            <person name="Montoya Solano J.D."/>
            <person name="Flitsch S."/>
            <person name="Krabben P."/>
            <person name="Duerre P."/>
            <person name="Daniel R."/>
        </authorList>
    </citation>
    <scope>NUCLEOTIDE SEQUENCE [LARGE SCALE GENOMIC DNA]</scope>
    <source>
        <strain evidence="2 3">L1-8</strain>
    </source>
</reference>
<organism evidence="2 3">
    <name type="scientific">Clostridium saccharobutylicum</name>
    <dbReference type="NCBI Taxonomy" id="169679"/>
    <lineage>
        <taxon>Bacteria</taxon>
        <taxon>Bacillati</taxon>
        <taxon>Bacillota</taxon>
        <taxon>Clostridia</taxon>
        <taxon>Eubacteriales</taxon>
        <taxon>Clostridiaceae</taxon>
        <taxon>Clostridium</taxon>
    </lineage>
</organism>
<dbReference type="EMBL" id="LZYZ01000004">
    <property type="protein sequence ID" value="OOM11669.1"/>
    <property type="molecule type" value="Genomic_DNA"/>
</dbReference>
<dbReference type="AlphaFoldDB" id="A0A1S8N573"/>